<keyword evidence="2" id="KW-1133">Transmembrane helix</keyword>
<reference evidence="4 5" key="1">
    <citation type="submission" date="2019-10" db="EMBL/GenBank/DDBJ databases">
        <title>Georgenia wutianyii sp. nov. and Georgenia yuyongxinii sp. nov. isolated from plateau pika (Ochotona curzoniae) in the Qinghai-Tibet plateau of China.</title>
        <authorList>
            <person name="Tian Z."/>
        </authorList>
    </citation>
    <scope>NUCLEOTIDE SEQUENCE [LARGE SCALE GENOMIC DNA]</scope>
    <source>
        <strain evidence="4 5">DSM 21501</strain>
    </source>
</reference>
<dbReference type="InterPro" id="IPR050923">
    <property type="entry name" value="Cell_Proc_Reg/RNA_Proc"/>
</dbReference>
<evidence type="ECO:0000256" key="2">
    <source>
        <dbReference type="SAM" id="Phobius"/>
    </source>
</evidence>
<sequence length="268" mass="28316">MTQPLGTPLLPPAGMPFLEVLGPGVHGRRIPLVREALVLGNAPTCDVCLEDPDLSPQHAAVRRVGGRVVVEDLGSRMGTFLDGVAVSAPSELHAGDVLTLGDVRLRYGEAPAEVPAAPASGDPLAVFDTGATPTTMEPEVYAELVVHHRGLLLERAGVWLRRARRLFWTGAALFALGCVAFAVGVLAFLGWPPALLDVVARPPDTFGWALVGGVLSGHVAWAIGLAGLLVMVLALVVHVLARWRARRITRTIPAPPASWYLTPHPDGP</sequence>
<organism evidence="4 5">
    <name type="scientific">Georgenia thermotolerans</name>
    <dbReference type="NCBI Taxonomy" id="527326"/>
    <lineage>
        <taxon>Bacteria</taxon>
        <taxon>Bacillati</taxon>
        <taxon>Actinomycetota</taxon>
        <taxon>Actinomycetes</taxon>
        <taxon>Micrococcales</taxon>
        <taxon>Bogoriellaceae</taxon>
        <taxon>Georgenia</taxon>
    </lineage>
</organism>
<dbReference type="PANTHER" id="PTHR23308">
    <property type="entry name" value="NUCLEAR INHIBITOR OF PROTEIN PHOSPHATASE-1"/>
    <property type="match status" value="1"/>
</dbReference>
<evidence type="ECO:0000259" key="3">
    <source>
        <dbReference type="PROSITE" id="PS50006"/>
    </source>
</evidence>
<evidence type="ECO:0000313" key="4">
    <source>
        <dbReference type="EMBL" id="KAE8764839.1"/>
    </source>
</evidence>
<dbReference type="RefSeq" id="WP_152200380.1">
    <property type="nucleotide sequence ID" value="NZ_VUKF01000003.1"/>
</dbReference>
<feature type="domain" description="FHA" evidence="3">
    <location>
        <begin position="37"/>
        <end position="86"/>
    </location>
</feature>
<feature type="transmembrane region" description="Helical" evidence="2">
    <location>
        <begin position="219"/>
        <end position="241"/>
    </location>
</feature>
<dbReference type="Gene3D" id="2.60.200.20">
    <property type="match status" value="1"/>
</dbReference>
<evidence type="ECO:0000313" key="5">
    <source>
        <dbReference type="Proteomes" id="UP000451860"/>
    </source>
</evidence>
<dbReference type="EMBL" id="WHJE01000021">
    <property type="protein sequence ID" value="KAE8764839.1"/>
    <property type="molecule type" value="Genomic_DNA"/>
</dbReference>
<dbReference type="Pfam" id="PF00498">
    <property type="entry name" value="FHA"/>
    <property type="match status" value="1"/>
</dbReference>
<dbReference type="SUPFAM" id="SSF49879">
    <property type="entry name" value="SMAD/FHA domain"/>
    <property type="match status" value="1"/>
</dbReference>
<comment type="caution">
    <text evidence="4">The sequence shown here is derived from an EMBL/GenBank/DDBJ whole genome shotgun (WGS) entry which is preliminary data.</text>
</comment>
<evidence type="ECO:0000256" key="1">
    <source>
        <dbReference type="ARBA" id="ARBA00022553"/>
    </source>
</evidence>
<dbReference type="AlphaFoldDB" id="A0A7J5UR66"/>
<dbReference type="InterPro" id="IPR008984">
    <property type="entry name" value="SMAD_FHA_dom_sf"/>
</dbReference>
<dbReference type="InterPro" id="IPR000253">
    <property type="entry name" value="FHA_dom"/>
</dbReference>
<proteinExistence type="predicted"/>
<dbReference type="CDD" id="cd00060">
    <property type="entry name" value="FHA"/>
    <property type="match status" value="1"/>
</dbReference>
<dbReference type="Proteomes" id="UP000451860">
    <property type="component" value="Unassembled WGS sequence"/>
</dbReference>
<dbReference type="PROSITE" id="PS50006">
    <property type="entry name" value="FHA_DOMAIN"/>
    <property type="match status" value="1"/>
</dbReference>
<keyword evidence="5" id="KW-1185">Reference proteome</keyword>
<accession>A0A7J5UR66</accession>
<name>A0A7J5UR66_9MICO</name>
<dbReference type="OrthoDB" id="151099at2"/>
<feature type="transmembrane region" description="Helical" evidence="2">
    <location>
        <begin position="166"/>
        <end position="191"/>
    </location>
</feature>
<keyword evidence="1" id="KW-0597">Phosphoprotein</keyword>
<keyword evidence="2" id="KW-0472">Membrane</keyword>
<dbReference type="SMART" id="SM00240">
    <property type="entry name" value="FHA"/>
    <property type="match status" value="1"/>
</dbReference>
<protein>
    <submittedName>
        <fullName evidence="4">FHA domain-containing protein</fullName>
    </submittedName>
</protein>
<gene>
    <name evidence="4" type="ORF">GB883_06855</name>
</gene>
<keyword evidence="2" id="KW-0812">Transmembrane</keyword>